<accession>A0ABP9VL00</accession>
<evidence type="ECO:0000256" key="1">
    <source>
        <dbReference type="SAM" id="Phobius"/>
    </source>
</evidence>
<evidence type="ECO:0000313" key="3">
    <source>
        <dbReference type="Proteomes" id="UP001416858"/>
    </source>
</evidence>
<keyword evidence="3" id="KW-1185">Reference proteome</keyword>
<keyword evidence="1" id="KW-1133">Transmembrane helix</keyword>
<keyword evidence="1" id="KW-0472">Membrane</keyword>
<evidence type="ECO:0000313" key="2">
    <source>
        <dbReference type="EMBL" id="GAA5505879.1"/>
    </source>
</evidence>
<protein>
    <submittedName>
        <fullName evidence="2">Uncharacterized protein</fullName>
    </submittedName>
</protein>
<dbReference type="EMBL" id="BAABRO010000002">
    <property type="protein sequence ID" value="GAA5505879.1"/>
    <property type="molecule type" value="Genomic_DNA"/>
</dbReference>
<reference evidence="2 3" key="1">
    <citation type="submission" date="2024-02" db="EMBL/GenBank/DDBJ databases">
        <title>Rhodopirellula caenicola NBRC 110016.</title>
        <authorList>
            <person name="Ichikawa N."/>
            <person name="Katano-Makiyama Y."/>
            <person name="Hidaka K."/>
        </authorList>
    </citation>
    <scope>NUCLEOTIDE SEQUENCE [LARGE SCALE GENOMIC DNA]</scope>
    <source>
        <strain evidence="2 3">NBRC 110016</strain>
    </source>
</reference>
<gene>
    <name evidence="2" type="ORF">Rcae01_01328</name>
</gene>
<keyword evidence="1" id="KW-0812">Transmembrane</keyword>
<dbReference type="RefSeq" id="WP_345682862.1">
    <property type="nucleotide sequence ID" value="NZ_BAABRO010000002.1"/>
</dbReference>
<comment type="caution">
    <text evidence="2">The sequence shown here is derived from an EMBL/GenBank/DDBJ whole genome shotgun (WGS) entry which is preliminary data.</text>
</comment>
<organism evidence="2 3">
    <name type="scientific">Novipirellula caenicola</name>
    <dbReference type="NCBI Taxonomy" id="1536901"/>
    <lineage>
        <taxon>Bacteria</taxon>
        <taxon>Pseudomonadati</taxon>
        <taxon>Planctomycetota</taxon>
        <taxon>Planctomycetia</taxon>
        <taxon>Pirellulales</taxon>
        <taxon>Pirellulaceae</taxon>
        <taxon>Novipirellula</taxon>
    </lineage>
</organism>
<sequence>MLMRIPEYPIQAKVENKYGLDEPFVDHRSPETLVGQIALILLFVIAILLRAIA</sequence>
<name>A0ABP9VL00_9BACT</name>
<feature type="transmembrane region" description="Helical" evidence="1">
    <location>
        <begin position="33"/>
        <end position="52"/>
    </location>
</feature>
<dbReference type="Proteomes" id="UP001416858">
    <property type="component" value="Unassembled WGS sequence"/>
</dbReference>
<proteinExistence type="predicted"/>